<keyword evidence="2" id="KW-0285">Flavoprotein</keyword>
<dbReference type="PANTHER" id="PTHR43567">
    <property type="entry name" value="FLAVOREDOXIN-RELATED-RELATED"/>
    <property type="match status" value="1"/>
</dbReference>
<reference evidence="5" key="1">
    <citation type="submission" date="2013-02" db="EMBL/GenBank/DDBJ databases">
        <title>Immune-Related transcriptome of Coptotermes formosanus Shiraki workers: the defense mechanism.</title>
        <authorList>
            <person name="Hussain A."/>
            <person name="Li Y.F."/>
            <person name="Cheng Y."/>
            <person name="Liu Y."/>
            <person name="Chen C.C."/>
            <person name="Wen S.Y."/>
        </authorList>
    </citation>
    <scope>NUCLEOTIDE SEQUENCE</scope>
</reference>
<dbReference type="InterPro" id="IPR002563">
    <property type="entry name" value="Flavin_Rdtase-like_dom"/>
</dbReference>
<evidence type="ECO:0000256" key="1">
    <source>
        <dbReference type="ARBA" id="ARBA00001917"/>
    </source>
</evidence>
<dbReference type="GO" id="GO:0010181">
    <property type="term" value="F:FMN binding"/>
    <property type="evidence" value="ECO:0007669"/>
    <property type="project" value="InterPro"/>
</dbReference>
<evidence type="ECO:0000256" key="2">
    <source>
        <dbReference type="ARBA" id="ARBA00022630"/>
    </source>
</evidence>
<evidence type="ECO:0000259" key="4">
    <source>
        <dbReference type="SMART" id="SM00903"/>
    </source>
</evidence>
<name>R4V3Q2_COPFO</name>
<dbReference type="AlphaFoldDB" id="R4V3Q2"/>
<dbReference type="PANTHER" id="PTHR43567:SF1">
    <property type="entry name" value="FLAVOREDOXIN"/>
    <property type="match status" value="1"/>
</dbReference>
<dbReference type="SMART" id="SM00903">
    <property type="entry name" value="Flavin_Reduct"/>
    <property type="match status" value="1"/>
</dbReference>
<comment type="cofactor">
    <cofactor evidence="1">
        <name>FMN</name>
        <dbReference type="ChEBI" id="CHEBI:58210"/>
    </cofactor>
</comment>
<comment type="similarity">
    <text evidence="3">Belongs to the flavoredoxin family.</text>
</comment>
<dbReference type="EMBL" id="KC571919">
    <property type="protein sequence ID" value="AGM32418.1"/>
    <property type="molecule type" value="mRNA"/>
</dbReference>
<proteinExistence type="evidence at transcript level"/>
<evidence type="ECO:0000313" key="5">
    <source>
        <dbReference type="EMBL" id="AGM32418.1"/>
    </source>
</evidence>
<accession>R4V3Q2</accession>
<dbReference type="Gene3D" id="2.30.110.10">
    <property type="entry name" value="Electron Transport, Fmn-binding Protein, Chain A"/>
    <property type="match status" value="1"/>
</dbReference>
<dbReference type="Pfam" id="PF01613">
    <property type="entry name" value="Flavin_Reduct"/>
    <property type="match status" value="1"/>
</dbReference>
<dbReference type="InterPro" id="IPR052174">
    <property type="entry name" value="Flavoredoxin"/>
</dbReference>
<dbReference type="InterPro" id="IPR012349">
    <property type="entry name" value="Split_barrel_FMN-bd"/>
</dbReference>
<sequence>MEGFTAVESAGCLIPSPVVVVGTYKDDGSPNFAAGAWAGTSCSSPQIISVSFREATLTHSLIRARREFTVNLCSAERVAQVDYFGNNSGRDVDKAAHVGFHVKRASQVNAPYCTEFKLVYQCKLVLEKKVGSHTIFYGEVVVVSAAEDVVTANQPDILKIDPLIYSDYTAAYYRCAKEKVGDAFSVYRSVG</sequence>
<feature type="domain" description="Flavin reductase like" evidence="4">
    <location>
        <begin position="11"/>
        <end position="155"/>
    </location>
</feature>
<organism evidence="5">
    <name type="scientific">Coptotermes formosanus</name>
    <name type="common">Formosan subterranean termite</name>
    <dbReference type="NCBI Taxonomy" id="36987"/>
    <lineage>
        <taxon>Eukaryota</taxon>
        <taxon>Metazoa</taxon>
        <taxon>Ecdysozoa</taxon>
        <taxon>Arthropoda</taxon>
        <taxon>Hexapoda</taxon>
        <taxon>Insecta</taxon>
        <taxon>Pterygota</taxon>
        <taxon>Neoptera</taxon>
        <taxon>Polyneoptera</taxon>
        <taxon>Dictyoptera</taxon>
        <taxon>Blattodea</taxon>
        <taxon>Blattoidea</taxon>
        <taxon>Termitoidae</taxon>
        <taxon>Rhinotermitidae</taxon>
        <taxon>Coptotermes</taxon>
    </lineage>
</organism>
<dbReference type="SUPFAM" id="SSF50475">
    <property type="entry name" value="FMN-binding split barrel"/>
    <property type="match status" value="1"/>
</dbReference>
<evidence type="ECO:0000256" key="3">
    <source>
        <dbReference type="ARBA" id="ARBA00038054"/>
    </source>
</evidence>
<protein>
    <submittedName>
        <fullName evidence="5">Flavin reductase domain-containing protein</fullName>
    </submittedName>
</protein>